<dbReference type="GO" id="GO:0031640">
    <property type="term" value="P:killing of cells of another organism"/>
    <property type="evidence" value="ECO:0007669"/>
    <property type="project" value="UniProtKB-KW"/>
</dbReference>
<dbReference type="Gene3D" id="1.10.530.40">
    <property type="match status" value="1"/>
</dbReference>
<keyword evidence="1" id="KW-0929">Antimicrobial</keyword>
<organism evidence="3">
    <name type="scientific">human gut metagenome</name>
    <dbReference type="NCBI Taxonomy" id="408170"/>
    <lineage>
        <taxon>unclassified sequences</taxon>
        <taxon>metagenomes</taxon>
        <taxon>organismal metagenomes</taxon>
    </lineage>
</organism>
<dbReference type="GO" id="GO:0016998">
    <property type="term" value="P:cell wall macromolecule catabolic process"/>
    <property type="evidence" value="ECO:0007669"/>
    <property type="project" value="InterPro"/>
</dbReference>
<dbReference type="PROSITE" id="PS51257">
    <property type="entry name" value="PROKAR_LIPOPROTEIN"/>
    <property type="match status" value="1"/>
</dbReference>
<evidence type="ECO:0000256" key="2">
    <source>
        <dbReference type="ARBA" id="ARBA00022638"/>
    </source>
</evidence>
<sequence>MGIRANLFAAFFTIACFGSIPLWAENPVKEKQDRFSLAVECIKRYEGWHGEKRHWPYVGYGHKVLPGERLTNDITKEQGDSILRADLRKLCRMFSYLGRDSLIAAVLSYNVGAYRLKGYGKMPKSKLLKKLEAGDRNIYKEYVSFRCYKGKVVPSIERRRKVE</sequence>
<dbReference type="Pfam" id="PF00959">
    <property type="entry name" value="Phage_lysozyme"/>
    <property type="match status" value="1"/>
</dbReference>
<dbReference type="GO" id="GO:0009253">
    <property type="term" value="P:peptidoglycan catabolic process"/>
    <property type="evidence" value="ECO:0007669"/>
    <property type="project" value="InterPro"/>
</dbReference>
<protein>
    <submittedName>
        <fullName evidence="3">Lysozyme-related protein</fullName>
    </submittedName>
</protein>
<gene>
    <name evidence="3" type="ORF">LEA_06657</name>
</gene>
<accession>K1TS88</accession>
<proteinExistence type="predicted"/>
<dbReference type="GO" id="GO:0042742">
    <property type="term" value="P:defense response to bacterium"/>
    <property type="evidence" value="ECO:0007669"/>
    <property type="project" value="UniProtKB-KW"/>
</dbReference>
<evidence type="ECO:0000256" key="1">
    <source>
        <dbReference type="ARBA" id="ARBA00022529"/>
    </source>
</evidence>
<dbReference type="EMBL" id="AJWY01004363">
    <property type="protein sequence ID" value="EKC72598.1"/>
    <property type="molecule type" value="Genomic_DNA"/>
</dbReference>
<reference evidence="3" key="1">
    <citation type="journal article" date="2013" name="Environ. Microbiol.">
        <title>Microbiota from the distal guts of lean and obese adolescents exhibit partial functional redundancy besides clear differences in community structure.</title>
        <authorList>
            <person name="Ferrer M."/>
            <person name="Ruiz A."/>
            <person name="Lanza F."/>
            <person name="Haange S.B."/>
            <person name="Oberbach A."/>
            <person name="Till H."/>
            <person name="Bargiela R."/>
            <person name="Campoy C."/>
            <person name="Segura M.T."/>
            <person name="Richter M."/>
            <person name="von Bergen M."/>
            <person name="Seifert J."/>
            <person name="Suarez A."/>
        </authorList>
    </citation>
    <scope>NUCLEOTIDE SEQUENCE</scope>
</reference>
<dbReference type="AlphaFoldDB" id="K1TS88"/>
<comment type="caution">
    <text evidence="3">The sequence shown here is derived from an EMBL/GenBank/DDBJ whole genome shotgun (WGS) entry which is preliminary data.</text>
</comment>
<feature type="non-terminal residue" evidence="3">
    <location>
        <position position="163"/>
    </location>
</feature>
<dbReference type="InterPro" id="IPR023346">
    <property type="entry name" value="Lysozyme-like_dom_sf"/>
</dbReference>
<name>K1TS88_9ZZZZ</name>
<dbReference type="SUPFAM" id="SSF53955">
    <property type="entry name" value="Lysozyme-like"/>
    <property type="match status" value="1"/>
</dbReference>
<evidence type="ECO:0000313" key="3">
    <source>
        <dbReference type="EMBL" id="EKC72598.1"/>
    </source>
</evidence>
<dbReference type="InterPro" id="IPR023347">
    <property type="entry name" value="Lysozyme_dom_sf"/>
</dbReference>
<dbReference type="InterPro" id="IPR002196">
    <property type="entry name" value="Glyco_hydro_24"/>
</dbReference>
<keyword evidence="2" id="KW-0081">Bacteriolytic enzyme</keyword>
<dbReference type="GO" id="GO:0003796">
    <property type="term" value="F:lysozyme activity"/>
    <property type="evidence" value="ECO:0007669"/>
    <property type="project" value="InterPro"/>
</dbReference>